<dbReference type="EMBL" id="JBFRYB010000001">
    <property type="protein sequence ID" value="MEX1665580.1"/>
    <property type="molecule type" value="Genomic_DNA"/>
</dbReference>
<evidence type="ECO:0000313" key="2">
    <source>
        <dbReference type="EMBL" id="MEX1665580.1"/>
    </source>
</evidence>
<accession>A0ABV3TVE2</accession>
<protein>
    <submittedName>
        <fullName evidence="2">Uncharacterized protein</fullName>
    </submittedName>
</protein>
<name>A0ABV3TVE2_9GAMM</name>
<keyword evidence="3" id="KW-1185">Reference proteome</keyword>
<reference evidence="2 3" key="1">
    <citation type="journal article" date="2011" name="Int. J. Syst. Evol. Microbiol.">
        <title>Zhongshania antarctica gen. nov., sp. nov. and Zhongshania guokunii sp. nov., gammaproteobacteria respectively isolated from coastal attached (fast) ice and surface seawater of the Antarctic.</title>
        <authorList>
            <person name="Li H.J."/>
            <person name="Zhang X.Y."/>
            <person name="Chen C.X."/>
            <person name="Zhang Y.J."/>
            <person name="Gao Z.M."/>
            <person name="Yu Y."/>
            <person name="Chen X.L."/>
            <person name="Chen B."/>
            <person name="Zhang Y.Z."/>
        </authorList>
    </citation>
    <scope>NUCLEOTIDE SEQUENCE [LARGE SCALE GENOMIC DNA]</scope>
    <source>
        <strain evidence="2 3">R06B22</strain>
    </source>
</reference>
<proteinExistence type="predicted"/>
<sequence length="118" mass="13317">MRNRKTRVLSALLFLVASLSIEQQAYAESYINKAYAMCKAEANAKYGAEDELLRTKFKAATGSQVKLTILLQVFQRDADSFKVMCNIDGRAHQVVSIERKHRLDNMRIVGAHNNNMAP</sequence>
<dbReference type="Proteomes" id="UP001557484">
    <property type="component" value="Unassembled WGS sequence"/>
</dbReference>
<feature type="chain" id="PRO_5045100322" evidence="1">
    <location>
        <begin position="28"/>
        <end position="118"/>
    </location>
</feature>
<evidence type="ECO:0000256" key="1">
    <source>
        <dbReference type="SAM" id="SignalP"/>
    </source>
</evidence>
<evidence type="ECO:0000313" key="3">
    <source>
        <dbReference type="Proteomes" id="UP001557484"/>
    </source>
</evidence>
<organism evidence="2 3">
    <name type="scientific">Zhongshania arctica</name>
    <dbReference type="NCBI Taxonomy" id="3238302"/>
    <lineage>
        <taxon>Bacteria</taxon>
        <taxon>Pseudomonadati</taxon>
        <taxon>Pseudomonadota</taxon>
        <taxon>Gammaproteobacteria</taxon>
        <taxon>Cellvibrionales</taxon>
        <taxon>Spongiibacteraceae</taxon>
        <taxon>Zhongshania</taxon>
    </lineage>
</organism>
<keyword evidence="1" id="KW-0732">Signal</keyword>
<gene>
    <name evidence="2" type="ORF">AB4875_08760</name>
</gene>
<comment type="caution">
    <text evidence="2">The sequence shown here is derived from an EMBL/GenBank/DDBJ whole genome shotgun (WGS) entry which is preliminary data.</text>
</comment>
<dbReference type="RefSeq" id="WP_368375683.1">
    <property type="nucleotide sequence ID" value="NZ_JBFRYB010000001.1"/>
</dbReference>
<feature type="signal peptide" evidence="1">
    <location>
        <begin position="1"/>
        <end position="27"/>
    </location>
</feature>